<reference evidence="2" key="1">
    <citation type="journal article" date="2015" name="Proc. Natl. Acad. Sci. U.S.A.">
        <title>Networks of energetic and metabolic interactions define dynamics in microbial communities.</title>
        <authorList>
            <person name="Embree M."/>
            <person name="Liu J.K."/>
            <person name="Al-Bassam M.M."/>
            <person name="Zengler K."/>
        </authorList>
    </citation>
    <scope>NUCLEOTIDE SEQUENCE</scope>
</reference>
<dbReference type="SUPFAM" id="SSF56300">
    <property type="entry name" value="Metallo-dependent phosphatases"/>
    <property type="match status" value="1"/>
</dbReference>
<feature type="domain" description="Calcineurin-like phosphoesterase" evidence="1">
    <location>
        <begin position="19"/>
        <end position="123"/>
    </location>
</feature>
<gene>
    <name evidence="2" type="ORF">ASZ90_015634</name>
</gene>
<organism evidence="2">
    <name type="scientific">hydrocarbon metagenome</name>
    <dbReference type="NCBI Taxonomy" id="938273"/>
    <lineage>
        <taxon>unclassified sequences</taxon>
        <taxon>metagenomes</taxon>
        <taxon>ecological metagenomes</taxon>
    </lineage>
</organism>
<dbReference type="AlphaFoldDB" id="A0A0W8F1E2"/>
<accession>A0A0W8F1E2</accession>
<dbReference type="InterPro" id="IPR029052">
    <property type="entry name" value="Metallo-depent_PP-like"/>
</dbReference>
<evidence type="ECO:0000313" key="2">
    <source>
        <dbReference type="EMBL" id="KUG14712.1"/>
    </source>
</evidence>
<dbReference type="PIRSF" id="PIRSF000887">
    <property type="entry name" value="Pesterase_MJ0037"/>
    <property type="match status" value="1"/>
</dbReference>
<sequence>MMLEFIGTGPALLVSGTQRILAVADLHLGIESDLDRHGLHFRSRTKERRERLEACIRATSPDILVILGDLKHGVPFTTRQEHREIPPFIDMLRSLVPVRLVPGNHDVGIEHFFDPAELLPKEGAVIDGAGYVHGHMYPDPSLAGMLIIAGHHHPVVSLRDEVGCALRSPAYLFSPLDGACLGFPAVAEGGSASRVIFIPAFNELTGYDIQKTLRDPFSPLSRCMRREETEVLLADGTFIGPASALEGHEPNPES</sequence>
<dbReference type="Pfam" id="PF00149">
    <property type="entry name" value="Metallophos"/>
    <property type="match status" value="1"/>
</dbReference>
<proteinExistence type="predicted"/>
<evidence type="ECO:0000259" key="1">
    <source>
        <dbReference type="Pfam" id="PF00149"/>
    </source>
</evidence>
<dbReference type="CDD" id="cd07391">
    <property type="entry name" value="MPP_PF1019"/>
    <property type="match status" value="1"/>
</dbReference>
<name>A0A0W8F1E2_9ZZZZ</name>
<dbReference type="InterPro" id="IPR024173">
    <property type="entry name" value="Pesterase_MJ0037-like"/>
</dbReference>
<protein>
    <submittedName>
        <fullName evidence="2">Metallophosphoesterase</fullName>
    </submittedName>
</protein>
<dbReference type="GO" id="GO:0016787">
    <property type="term" value="F:hydrolase activity"/>
    <property type="evidence" value="ECO:0007669"/>
    <property type="project" value="InterPro"/>
</dbReference>
<dbReference type="Gene3D" id="3.60.21.10">
    <property type="match status" value="1"/>
</dbReference>
<dbReference type="InterPro" id="IPR004843">
    <property type="entry name" value="Calcineurin-like_PHP"/>
</dbReference>
<dbReference type="PANTHER" id="PTHR39323">
    <property type="entry name" value="BLR1149 PROTEIN"/>
    <property type="match status" value="1"/>
</dbReference>
<dbReference type="EMBL" id="LNQE01001627">
    <property type="protein sequence ID" value="KUG14712.1"/>
    <property type="molecule type" value="Genomic_DNA"/>
</dbReference>
<dbReference type="PANTHER" id="PTHR39323:SF1">
    <property type="entry name" value="BLR1149 PROTEIN"/>
    <property type="match status" value="1"/>
</dbReference>
<comment type="caution">
    <text evidence="2">The sequence shown here is derived from an EMBL/GenBank/DDBJ whole genome shotgun (WGS) entry which is preliminary data.</text>
</comment>